<protein>
    <submittedName>
        <fullName evidence="3">Unnamed protein product</fullName>
    </submittedName>
</protein>
<feature type="compositionally biased region" description="Low complexity" evidence="1">
    <location>
        <begin position="17"/>
        <end position="61"/>
    </location>
</feature>
<keyword evidence="2" id="KW-0812">Transmembrane</keyword>
<keyword evidence="2" id="KW-1133">Transmembrane helix</keyword>
<feature type="compositionally biased region" description="Pro residues" evidence="1">
    <location>
        <begin position="1"/>
        <end position="10"/>
    </location>
</feature>
<comment type="caution">
    <text evidence="3">The sequence shown here is derived from an EMBL/GenBank/DDBJ whole genome shotgun (WGS) entry which is preliminary data.</text>
</comment>
<dbReference type="Proteomes" id="UP001165205">
    <property type="component" value="Unassembled WGS sequence"/>
</dbReference>
<organism evidence="3 4">
    <name type="scientific">Aspergillus oryzae</name>
    <name type="common">Yellow koji mold</name>
    <dbReference type="NCBI Taxonomy" id="5062"/>
    <lineage>
        <taxon>Eukaryota</taxon>
        <taxon>Fungi</taxon>
        <taxon>Dikarya</taxon>
        <taxon>Ascomycota</taxon>
        <taxon>Pezizomycotina</taxon>
        <taxon>Eurotiomycetes</taxon>
        <taxon>Eurotiomycetidae</taxon>
        <taxon>Eurotiales</taxon>
        <taxon>Aspergillaceae</taxon>
        <taxon>Aspergillus</taxon>
        <taxon>Aspergillus subgen. Circumdati</taxon>
    </lineage>
</organism>
<sequence>MNNPTEQPPPDTRKSRSTSLSSSSVPTSSPVLTSVSASPVVVTLPRSTPSVRLSPSPSSPTTRRDLERAPRAIGYGSDLVVAGVELLWCDTTGSVDAGFSIGQVSQISPNIFFLLRDESHPDVILCYVFGFLFCGCFNGFWTAGIHLMSRDQDVRQKMQDYDFN</sequence>
<evidence type="ECO:0000256" key="1">
    <source>
        <dbReference type="SAM" id="MobiDB-lite"/>
    </source>
</evidence>
<name>A0AAN4YTP6_ASPOZ</name>
<gene>
    <name evidence="3" type="ORF">Aory04_000994800</name>
</gene>
<reference evidence="3" key="1">
    <citation type="submission" date="2023-04" db="EMBL/GenBank/DDBJ databases">
        <title>Aspergillus oryzae NBRC 4228.</title>
        <authorList>
            <person name="Ichikawa N."/>
            <person name="Sato H."/>
            <person name="Tonouchi N."/>
        </authorList>
    </citation>
    <scope>NUCLEOTIDE SEQUENCE</scope>
    <source>
        <strain evidence="3">NBRC 4228</strain>
    </source>
</reference>
<proteinExistence type="predicted"/>
<dbReference type="EMBL" id="BSYA01000145">
    <property type="protein sequence ID" value="GMG34616.1"/>
    <property type="molecule type" value="Genomic_DNA"/>
</dbReference>
<evidence type="ECO:0000313" key="4">
    <source>
        <dbReference type="Proteomes" id="UP001165205"/>
    </source>
</evidence>
<feature type="region of interest" description="Disordered" evidence="1">
    <location>
        <begin position="1"/>
        <end position="68"/>
    </location>
</feature>
<evidence type="ECO:0000256" key="2">
    <source>
        <dbReference type="SAM" id="Phobius"/>
    </source>
</evidence>
<dbReference type="AlphaFoldDB" id="A0AAN4YTP6"/>
<keyword evidence="2" id="KW-0472">Membrane</keyword>
<feature type="transmembrane region" description="Helical" evidence="2">
    <location>
        <begin position="127"/>
        <end position="148"/>
    </location>
</feature>
<accession>A0AAN4YTP6</accession>
<evidence type="ECO:0000313" key="3">
    <source>
        <dbReference type="EMBL" id="GMG34616.1"/>
    </source>
</evidence>